<proteinExistence type="predicted"/>
<evidence type="ECO:0000313" key="2">
    <source>
        <dbReference type="EMBL" id="QQO11122.1"/>
    </source>
</evidence>
<evidence type="ECO:0000256" key="1">
    <source>
        <dbReference type="SAM" id="SignalP"/>
    </source>
</evidence>
<feature type="signal peptide" evidence="1">
    <location>
        <begin position="1"/>
        <end position="22"/>
    </location>
</feature>
<name>A0A7T7XRJ0_9SPIR</name>
<organism evidence="2 3">
    <name type="scientific">Breznakiella homolactica</name>
    <dbReference type="NCBI Taxonomy" id="2798577"/>
    <lineage>
        <taxon>Bacteria</taxon>
        <taxon>Pseudomonadati</taxon>
        <taxon>Spirochaetota</taxon>
        <taxon>Spirochaetia</taxon>
        <taxon>Spirochaetales</taxon>
        <taxon>Breznakiellaceae</taxon>
        <taxon>Breznakiella</taxon>
    </lineage>
</organism>
<protein>
    <submittedName>
        <fullName evidence="2">Uncharacterized protein</fullName>
    </submittedName>
</protein>
<keyword evidence="3" id="KW-1185">Reference proteome</keyword>
<sequence length="142" mass="16612">MKAVRIIIASLILFCSMAPLFAQTTEISPENESEYFYVSVPVEKVYPYRKGYIVLYRKGVNDMARAYLPIEWFEGTAGKADLIRLGPGKSWPYLTVYYKDGEFSHLRLYVRREMNHETWGNVPLQVNLDDRFEGIDDLRLEF</sequence>
<dbReference type="RefSeq" id="WP_215628431.1">
    <property type="nucleotide sequence ID" value="NZ_CP067089.2"/>
</dbReference>
<gene>
    <name evidence="2" type="ORF">JFL75_09455</name>
</gene>
<dbReference type="EMBL" id="CP067089">
    <property type="protein sequence ID" value="QQO11122.1"/>
    <property type="molecule type" value="Genomic_DNA"/>
</dbReference>
<accession>A0A7T7XRJ0</accession>
<feature type="chain" id="PRO_5030890844" evidence="1">
    <location>
        <begin position="23"/>
        <end position="142"/>
    </location>
</feature>
<evidence type="ECO:0000313" key="3">
    <source>
        <dbReference type="Proteomes" id="UP000595917"/>
    </source>
</evidence>
<dbReference type="KEGG" id="bhc:JFL75_09455"/>
<keyword evidence="1" id="KW-0732">Signal</keyword>
<reference evidence="2" key="1">
    <citation type="submission" date="2021-01" db="EMBL/GenBank/DDBJ databases">
        <title>Description of Breznakiella homolactica.</title>
        <authorList>
            <person name="Song Y."/>
            <person name="Brune A."/>
        </authorList>
    </citation>
    <scope>NUCLEOTIDE SEQUENCE</scope>
    <source>
        <strain evidence="2">RmG30</strain>
    </source>
</reference>
<dbReference type="AlphaFoldDB" id="A0A7T7XRJ0"/>
<dbReference type="Proteomes" id="UP000595917">
    <property type="component" value="Chromosome"/>
</dbReference>